<reference evidence="5 6" key="1">
    <citation type="journal article" date="2019" name="Nat. Med.">
        <title>A library of human gut bacterial isolates paired with longitudinal multiomics data enables mechanistic microbiome research.</title>
        <authorList>
            <person name="Poyet M."/>
            <person name="Groussin M."/>
            <person name="Gibbons S.M."/>
            <person name="Avila-Pacheco J."/>
            <person name="Jiang X."/>
            <person name="Kearney S.M."/>
            <person name="Perrotta A.R."/>
            <person name="Berdy B."/>
            <person name="Zhao S."/>
            <person name="Lieberman T.D."/>
            <person name="Swanson P.K."/>
            <person name="Smith M."/>
            <person name="Roesemann S."/>
            <person name="Alexander J.E."/>
            <person name="Rich S.A."/>
            <person name="Livny J."/>
            <person name="Vlamakis H."/>
            <person name="Clish C."/>
            <person name="Bullock K."/>
            <person name="Deik A."/>
            <person name="Scott J."/>
            <person name="Pierce K.A."/>
            <person name="Xavier R.J."/>
            <person name="Alm E.J."/>
        </authorList>
    </citation>
    <scope>NUCLEOTIDE SEQUENCE [LARGE SCALE GENOMIC DNA]</scope>
    <source>
        <strain evidence="4 6">BIOML-A2</strain>
        <strain evidence="3 5">BIOML-A6</strain>
    </source>
</reference>
<evidence type="ECO:0000256" key="2">
    <source>
        <dbReference type="ARBA" id="ARBA00022737"/>
    </source>
</evidence>
<dbReference type="PANTHER" id="PTHR47566:SF1">
    <property type="entry name" value="PROTEIN NUD1"/>
    <property type="match status" value="1"/>
</dbReference>
<comment type="caution">
    <text evidence="3">The sequence shown here is derived from an EMBL/GenBank/DDBJ whole genome shotgun (WGS) entry which is preliminary data.</text>
</comment>
<dbReference type="PANTHER" id="PTHR47566">
    <property type="match status" value="1"/>
</dbReference>
<dbReference type="InterPro" id="IPR052574">
    <property type="entry name" value="CDIRP"/>
</dbReference>
<accession>A0A7J4YT04</accession>
<dbReference type="AlphaFoldDB" id="A0A7J4YT04"/>
<dbReference type="RefSeq" id="WP_007753626.1">
    <property type="nucleotide sequence ID" value="NZ_JADOZO010000354.1"/>
</dbReference>
<evidence type="ECO:0000313" key="3">
    <source>
        <dbReference type="EMBL" id="KAA5232355.1"/>
    </source>
</evidence>
<organism evidence="3 5">
    <name type="scientific">Bacteroides finegoldii</name>
    <dbReference type="NCBI Taxonomy" id="338188"/>
    <lineage>
        <taxon>Bacteria</taxon>
        <taxon>Pseudomonadati</taxon>
        <taxon>Bacteroidota</taxon>
        <taxon>Bacteroidia</taxon>
        <taxon>Bacteroidales</taxon>
        <taxon>Bacteroidaceae</taxon>
        <taxon>Bacteroides</taxon>
    </lineage>
</organism>
<dbReference type="Proteomes" id="UP000440198">
    <property type="component" value="Unassembled WGS sequence"/>
</dbReference>
<evidence type="ECO:0008006" key="7">
    <source>
        <dbReference type="Google" id="ProtNLM"/>
    </source>
</evidence>
<dbReference type="Proteomes" id="UP000421791">
    <property type="component" value="Unassembled WGS sequence"/>
</dbReference>
<name>A0A7J4YT04_9BACE</name>
<dbReference type="GO" id="GO:0035591">
    <property type="term" value="F:signaling adaptor activity"/>
    <property type="evidence" value="ECO:0007669"/>
    <property type="project" value="TreeGrafter"/>
</dbReference>
<keyword evidence="6" id="KW-1185">Reference proteome</keyword>
<dbReference type="SUPFAM" id="SSF52058">
    <property type="entry name" value="L domain-like"/>
    <property type="match status" value="1"/>
</dbReference>
<keyword evidence="2" id="KW-0677">Repeat</keyword>
<dbReference type="EMBL" id="VWAK01000003">
    <property type="protein sequence ID" value="KAA5232355.1"/>
    <property type="molecule type" value="Genomic_DNA"/>
</dbReference>
<protein>
    <recommendedName>
        <fullName evidence="7">Leucine-rich repeat domain-containing protein</fullName>
    </recommendedName>
</protein>
<dbReference type="Gene3D" id="3.80.10.10">
    <property type="entry name" value="Ribonuclease Inhibitor"/>
    <property type="match status" value="1"/>
</dbReference>
<proteinExistence type="predicted"/>
<evidence type="ECO:0000313" key="4">
    <source>
        <dbReference type="EMBL" id="KAA5259988.1"/>
    </source>
</evidence>
<evidence type="ECO:0000256" key="1">
    <source>
        <dbReference type="ARBA" id="ARBA00022614"/>
    </source>
</evidence>
<evidence type="ECO:0000313" key="6">
    <source>
        <dbReference type="Proteomes" id="UP000440198"/>
    </source>
</evidence>
<keyword evidence="1" id="KW-0433">Leucine-rich repeat</keyword>
<dbReference type="EMBL" id="VWAG01000002">
    <property type="protein sequence ID" value="KAA5259988.1"/>
    <property type="molecule type" value="Genomic_DNA"/>
</dbReference>
<dbReference type="InterPro" id="IPR032675">
    <property type="entry name" value="LRR_dom_sf"/>
</dbReference>
<sequence>MDGDPRGGTLVQLILPDNRQLRDGVSKLICNGNSLESLDLSRLPYLKELNCRWCKLQSLDLSANLQLEIVNCAGNYIHALDFAHLKKLYSIVCGNQGGTGGGIMVEGNDYRQLKSLTLPEQTAEQNMNYLKELDYSESDLSQPIDFRKFPHLNLLVCQSNGLSSIDVSGNKELEQLDCSGNTISSLDLKENIKLRSLDVCSTLITELNLLHNTNLESLMCDDDIDYRYKTKRFKGSLSLKIILSKEGFEKISFNKHRGTGAGRVEYQGKLRQLPGNAVRIILSTSSKYKVLP</sequence>
<evidence type="ECO:0000313" key="5">
    <source>
        <dbReference type="Proteomes" id="UP000421791"/>
    </source>
</evidence>
<gene>
    <name evidence="4" type="ORF">F2Z09_01750</name>
    <name evidence="3" type="ORF">F2Z22_03075</name>
</gene>
<dbReference type="GeneID" id="92988334"/>